<proteinExistence type="predicted"/>
<protein>
    <submittedName>
        <fullName evidence="1">Uncharacterized protein</fullName>
    </submittedName>
</protein>
<dbReference type="EMBL" id="KX029332">
    <property type="protein sequence ID" value="APD70762.1"/>
    <property type="molecule type" value="Genomic_DNA"/>
</dbReference>
<sequence>MTDWRIPEGEPVCHEADSRIYTATYHLDNQTSIEVADDTGQLCLGVLTEINHGVPALHLNVSGGDKLLHVHACTRWTCPDTRQFRGTVSGC</sequence>
<name>A0A1J0QZS0_KLEPN</name>
<geneLocation type="plasmid" evidence="1">
    <name>unnamed</name>
</geneLocation>
<evidence type="ECO:0000313" key="1">
    <source>
        <dbReference type="EMBL" id="APD70762.1"/>
    </source>
</evidence>
<organism evidence="1">
    <name type="scientific">Klebsiella pneumoniae</name>
    <dbReference type="NCBI Taxonomy" id="573"/>
    <lineage>
        <taxon>Bacteria</taxon>
        <taxon>Pseudomonadati</taxon>
        <taxon>Pseudomonadota</taxon>
        <taxon>Gammaproteobacteria</taxon>
        <taxon>Enterobacterales</taxon>
        <taxon>Enterobacteriaceae</taxon>
        <taxon>Klebsiella/Raoultella group</taxon>
        <taxon>Klebsiella</taxon>
        <taxon>Klebsiella pneumoniae complex</taxon>
    </lineage>
</organism>
<dbReference type="AlphaFoldDB" id="A0A1J0QZS0"/>
<accession>A0A1J0QZS0</accession>
<keyword evidence="1" id="KW-0614">Plasmid</keyword>
<reference evidence="1" key="1">
    <citation type="submission" date="2016-04" db="EMBL/GenBank/DDBJ databases">
        <title>Complete sequences of multidrug resistance plasmids bearing rmtG16S ribosomal RNA methyltransferase genes.</title>
        <authorList>
            <person name="Bueno M.F.C."/>
            <person name="Francisco G.R."/>
            <person name="Doi Y."/>
            <person name="Garcia D.O."/>
        </authorList>
    </citation>
    <scope>NUCLEOTIDE SEQUENCE</scope>
    <source>
        <strain evidence="1">Kp84/11</strain>
        <plasmid evidence="1">unnamed</plasmid>
    </source>
</reference>